<dbReference type="FunFam" id="3.90.420.10:FF:000004">
    <property type="entry name" value="Sulfite oxidase"/>
    <property type="match status" value="1"/>
</dbReference>
<dbReference type="GO" id="GO:0008482">
    <property type="term" value="F:sulfite oxidase activity"/>
    <property type="evidence" value="ECO:0007669"/>
    <property type="project" value="TreeGrafter"/>
</dbReference>
<dbReference type="InterPro" id="IPR008335">
    <property type="entry name" value="Mopterin_OxRdtase_euk"/>
</dbReference>
<protein>
    <submittedName>
        <fullName evidence="2">Sulfite oxidase</fullName>
    </submittedName>
</protein>
<evidence type="ECO:0000313" key="2">
    <source>
        <dbReference type="EMBL" id="KAL0450798.1"/>
    </source>
</evidence>
<dbReference type="PRINTS" id="PR00407">
    <property type="entry name" value="EUMOPTERIN"/>
</dbReference>
<accession>A0AAW2XAB8</accession>
<dbReference type="GO" id="GO:0006790">
    <property type="term" value="P:sulfur compound metabolic process"/>
    <property type="evidence" value="ECO:0007669"/>
    <property type="project" value="TreeGrafter"/>
</dbReference>
<dbReference type="InterPro" id="IPR000572">
    <property type="entry name" value="OxRdtase_Mopterin-bd_dom"/>
</dbReference>
<dbReference type="Gene3D" id="3.90.420.10">
    <property type="entry name" value="Oxidoreductase, molybdopterin-binding domain"/>
    <property type="match status" value="1"/>
</dbReference>
<dbReference type="PANTHER" id="PTHR19372">
    <property type="entry name" value="SULFITE REDUCTASE"/>
    <property type="match status" value="1"/>
</dbReference>
<reference evidence="2" key="1">
    <citation type="submission" date="2020-06" db="EMBL/GenBank/DDBJ databases">
        <authorList>
            <person name="Li T."/>
            <person name="Hu X."/>
            <person name="Zhang T."/>
            <person name="Song X."/>
            <person name="Zhang H."/>
            <person name="Dai N."/>
            <person name="Sheng W."/>
            <person name="Hou X."/>
            <person name="Wei L."/>
        </authorList>
    </citation>
    <scope>NUCLEOTIDE SEQUENCE</scope>
    <source>
        <strain evidence="2">KEN1</strain>
        <tissue evidence="2">Leaf</tissue>
    </source>
</reference>
<dbReference type="EMBL" id="JACGWN010000005">
    <property type="protein sequence ID" value="KAL0450798.1"/>
    <property type="molecule type" value="Genomic_DNA"/>
</dbReference>
<dbReference type="PANTHER" id="PTHR19372:SF7">
    <property type="entry name" value="SULFITE OXIDASE, MITOCHONDRIAL"/>
    <property type="match status" value="1"/>
</dbReference>
<proteinExistence type="predicted"/>
<sequence>MPGLRAPSDYAQEPPRHPALVVNSKEPFNAEPHRSDLVSSYVTPVEFFYKRNHGPIPIVDDVDKYSVYITGLIGNSKELFMKDIWKLPKYTVTATLQCAGNRRTAMSRIRKVKGVGWDVAAIGNAVWSGAKLADVLELVGIPKCSHATPSGGKHVEFVSIDKCKEENGGPYKASIPLSQATNPEADVLLAYEMNGETLNRDHGYPLRVIVPGVIGARSVKWLDSINIIAEECQCAICSLDDVTMVKPGKITIKGYAVSGGGRGIERLDVSIDGGKTWVEASKLQKPGIPYISDSESSDKWAWVLFEAEADIRQSTEIVAKAVDIAGNIQPENVDVIWNLRGILNTSWHRVHVRIGHSNL</sequence>
<dbReference type="SUPFAM" id="SSF81296">
    <property type="entry name" value="E set domains"/>
    <property type="match status" value="1"/>
</dbReference>
<feature type="domain" description="Oxidoreductase molybdopterin-binding" evidence="1">
    <location>
        <begin position="53"/>
        <end position="233"/>
    </location>
</feature>
<reference evidence="2" key="2">
    <citation type="journal article" date="2024" name="Plant">
        <title>Genomic evolution and insights into agronomic trait innovations of Sesamum species.</title>
        <authorList>
            <person name="Miao H."/>
            <person name="Wang L."/>
            <person name="Qu L."/>
            <person name="Liu H."/>
            <person name="Sun Y."/>
            <person name="Le M."/>
            <person name="Wang Q."/>
            <person name="Wei S."/>
            <person name="Zheng Y."/>
            <person name="Lin W."/>
            <person name="Duan Y."/>
            <person name="Cao H."/>
            <person name="Xiong S."/>
            <person name="Wang X."/>
            <person name="Wei L."/>
            <person name="Li C."/>
            <person name="Ma Q."/>
            <person name="Ju M."/>
            <person name="Zhao R."/>
            <person name="Li G."/>
            <person name="Mu C."/>
            <person name="Tian Q."/>
            <person name="Mei H."/>
            <person name="Zhang T."/>
            <person name="Gao T."/>
            <person name="Zhang H."/>
        </authorList>
    </citation>
    <scope>NUCLEOTIDE SEQUENCE</scope>
    <source>
        <strain evidence="2">KEN1</strain>
    </source>
</reference>
<organism evidence="2">
    <name type="scientific">Sesamum latifolium</name>
    <dbReference type="NCBI Taxonomy" id="2727402"/>
    <lineage>
        <taxon>Eukaryota</taxon>
        <taxon>Viridiplantae</taxon>
        <taxon>Streptophyta</taxon>
        <taxon>Embryophyta</taxon>
        <taxon>Tracheophyta</taxon>
        <taxon>Spermatophyta</taxon>
        <taxon>Magnoliopsida</taxon>
        <taxon>eudicotyledons</taxon>
        <taxon>Gunneridae</taxon>
        <taxon>Pentapetalae</taxon>
        <taxon>asterids</taxon>
        <taxon>lamiids</taxon>
        <taxon>Lamiales</taxon>
        <taxon>Pedaliaceae</taxon>
        <taxon>Sesamum</taxon>
    </lineage>
</organism>
<dbReference type="SUPFAM" id="SSF56524">
    <property type="entry name" value="Oxidoreductase molybdopterin-binding domain"/>
    <property type="match status" value="1"/>
</dbReference>
<dbReference type="InterPro" id="IPR014756">
    <property type="entry name" value="Ig_E-set"/>
</dbReference>
<dbReference type="AlphaFoldDB" id="A0AAW2XAB8"/>
<comment type="caution">
    <text evidence="2">The sequence shown here is derived from an EMBL/GenBank/DDBJ whole genome shotgun (WGS) entry which is preliminary data.</text>
</comment>
<dbReference type="GO" id="GO:0005739">
    <property type="term" value="C:mitochondrion"/>
    <property type="evidence" value="ECO:0007669"/>
    <property type="project" value="TreeGrafter"/>
</dbReference>
<evidence type="ECO:0000259" key="1">
    <source>
        <dbReference type="Pfam" id="PF00174"/>
    </source>
</evidence>
<dbReference type="Pfam" id="PF00174">
    <property type="entry name" value="Oxidored_molyb"/>
    <property type="match status" value="1"/>
</dbReference>
<gene>
    <name evidence="2" type="ORF">Slati_1636200</name>
</gene>
<name>A0AAW2XAB8_9LAMI</name>
<dbReference type="InterPro" id="IPR036374">
    <property type="entry name" value="OxRdtase_Mopterin-bd_sf"/>
</dbReference>
<dbReference type="GO" id="GO:0030151">
    <property type="term" value="F:molybdenum ion binding"/>
    <property type="evidence" value="ECO:0007669"/>
    <property type="project" value="InterPro"/>
</dbReference>
<dbReference type="GO" id="GO:0043546">
    <property type="term" value="F:molybdopterin cofactor binding"/>
    <property type="evidence" value="ECO:0007669"/>
    <property type="project" value="TreeGrafter"/>
</dbReference>
<dbReference type="GO" id="GO:0020037">
    <property type="term" value="F:heme binding"/>
    <property type="evidence" value="ECO:0007669"/>
    <property type="project" value="TreeGrafter"/>
</dbReference>